<dbReference type="Proteomes" id="UP000001338">
    <property type="component" value="Unassembled WGS sequence"/>
</dbReference>
<dbReference type="AlphaFoldDB" id="A0A828YZU4"/>
<evidence type="ECO:0000256" key="1">
    <source>
        <dbReference type="SAM" id="SignalP"/>
    </source>
</evidence>
<reference evidence="2 3" key="1">
    <citation type="submission" date="2012-10" db="EMBL/GenBank/DDBJ databases">
        <authorList>
            <person name="Harkins D.M."/>
            <person name="Durkin A.S."/>
            <person name="Brinkac L.M."/>
            <person name="Haft D.H."/>
            <person name="Selengut J.D."/>
            <person name="Sanka R."/>
            <person name="DePew J."/>
            <person name="Purushe J."/>
            <person name="Whelen A.C."/>
            <person name="Vinetz J.M."/>
            <person name="Sutton G.G."/>
            <person name="Nierman W.C."/>
            <person name="Fouts D.E."/>
        </authorList>
    </citation>
    <scope>NUCLEOTIDE SEQUENCE [LARGE SCALE GENOMIC DNA]</scope>
    <source>
        <strain evidence="2 3">2006001853</strain>
    </source>
</reference>
<organism evidence="2 3">
    <name type="scientific">Leptospira weilii str. 2006001853</name>
    <dbReference type="NCBI Taxonomy" id="1001589"/>
    <lineage>
        <taxon>Bacteria</taxon>
        <taxon>Pseudomonadati</taxon>
        <taxon>Spirochaetota</taxon>
        <taxon>Spirochaetia</taxon>
        <taxon>Leptospirales</taxon>
        <taxon>Leptospiraceae</taxon>
        <taxon>Leptospira</taxon>
    </lineage>
</organism>
<accession>A0A828YZU4</accession>
<sequence length="82" mass="9499">MFYPSRLILLIVLFLIQCSANDHANTVEDQNNSNVISERKISYTAYVTLNVSDLDESRNKIKLLIRNYKGFITRSNEKTRTS</sequence>
<comment type="caution">
    <text evidence="2">The sequence shown here is derived from an EMBL/GenBank/DDBJ whole genome shotgun (WGS) entry which is preliminary data.</text>
</comment>
<dbReference type="EMBL" id="AFLV02000061">
    <property type="protein sequence ID" value="EKR63303.1"/>
    <property type="molecule type" value="Genomic_DNA"/>
</dbReference>
<evidence type="ECO:0000313" key="3">
    <source>
        <dbReference type="Proteomes" id="UP000001338"/>
    </source>
</evidence>
<gene>
    <name evidence="2" type="ORF">LEP1GSC036_3812</name>
</gene>
<evidence type="ECO:0000313" key="2">
    <source>
        <dbReference type="EMBL" id="EKR63303.1"/>
    </source>
</evidence>
<feature type="signal peptide" evidence="1">
    <location>
        <begin position="1"/>
        <end position="24"/>
    </location>
</feature>
<feature type="chain" id="PRO_5032568729" evidence="1">
    <location>
        <begin position="25"/>
        <end position="82"/>
    </location>
</feature>
<keyword evidence="1" id="KW-0732">Signal</keyword>
<protein>
    <submittedName>
        <fullName evidence="2">PF14257 domain protein</fullName>
    </submittedName>
</protein>
<proteinExistence type="predicted"/>
<name>A0A828YZU4_9LEPT</name>